<evidence type="ECO:0000259" key="15">
    <source>
        <dbReference type="PROSITE" id="PS50240"/>
    </source>
</evidence>
<keyword evidence="5" id="KW-0479">Metal-binding</keyword>
<evidence type="ECO:0000256" key="11">
    <source>
        <dbReference type="ARBA" id="ARBA00036864"/>
    </source>
</evidence>
<dbReference type="PANTHER" id="PTHR24257">
    <property type="entry name" value="CHYMOTRYPSIN-LIKE ELASTASE FAMILY MEMBER"/>
    <property type="match status" value="1"/>
</dbReference>
<gene>
    <name evidence="16" type="ORF">scyTo_0003504</name>
</gene>
<keyword evidence="8 13" id="KW-0720">Serine protease</keyword>
<evidence type="ECO:0000256" key="10">
    <source>
        <dbReference type="ARBA" id="ARBA00023157"/>
    </source>
</evidence>
<evidence type="ECO:0000256" key="4">
    <source>
        <dbReference type="ARBA" id="ARBA00022670"/>
    </source>
</evidence>
<dbReference type="InterPro" id="IPR009003">
    <property type="entry name" value="Peptidase_S1_PA"/>
</dbReference>
<dbReference type="InterPro" id="IPR018114">
    <property type="entry name" value="TRYPSIN_HIS"/>
</dbReference>
<protein>
    <recommendedName>
        <fullName evidence="12">pancreatic elastase</fullName>
        <ecNumber evidence="12">3.4.21.36</ecNumber>
    </recommendedName>
</protein>
<keyword evidence="17" id="KW-1185">Reference proteome</keyword>
<dbReference type="CDD" id="cd00190">
    <property type="entry name" value="Tryp_SPc"/>
    <property type="match status" value="1"/>
</dbReference>
<evidence type="ECO:0000256" key="2">
    <source>
        <dbReference type="ARBA" id="ARBA00004613"/>
    </source>
</evidence>
<dbReference type="EMBL" id="BFAA01000964">
    <property type="protein sequence ID" value="GCB74414.1"/>
    <property type="molecule type" value="Genomic_DNA"/>
</dbReference>
<evidence type="ECO:0000256" key="6">
    <source>
        <dbReference type="ARBA" id="ARBA00022729"/>
    </source>
</evidence>
<evidence type="ECO:0000256" key="9">
    <source>
        <dbReference type="ARBA" id="ARBA00022837"/>
    </source>
</evidence>
<evidence type="ECO:0000256" key="8">
    <source>
        <dbReference type="ARBA" id="ARBA00022825"/>
    </source>
</evidence>
<accession>A0A401PMN1</accession>
<comment type="cofactor">
    <cofactor evidence="1">
        <name>Ca(2+)</name>
        <dbReference type="ChEBI" id="CHEBI:29108"/>
    </cofactor>
</comment>
<evidence type="ECO:0000256" key="14">
    <source>
        <dbReference type="SAM" id="SignalP"/>
    </source>
</evidence>
<keyword evidence="7 13" id="KW-0378">Hydrolase</keyword>
<dbReference type="PROSITE" id="PS00135">
    <property type="entry name" value="TRYPSIN_SER"/>
    <property type="match status" value="1"/>
</dbReference>
<dbReference type="SMART" id="SM00020">
    <property type="entry name" value="Tryp_SPc"/>
    <property type="match status" value="1"/>
</dbReference>
<dbReference type="OMA" id="AEIDWIN"/>
<evidence type="ECO:0000256" key="3">
    <source>
        <dbReference type="ARBA" id="ARBA00022525"/>
    </source>
</evidence>
<dbReference type="GO" id="GO:0004252">
    <property type="term" value="F:serine-type endopeptidase activity"/>
    <property type="evidence" value="ECO:0007669"/>
    <property type="project" value="UniProtKB-EC"/>
</dbReference>
<dbReference type="InterPro" id="IPR050850">
    <property type="entry name" value="Peptidase_S1_Elastase_sf"/>
</dbReference>
<dbReference type="Proteomes" id="UP000288216">
    <property type="component" value="Unassembled WGS sequence"/>
</dbReference>
<keyword evidence="10" id="KW-1015">Disulfide bond</keyword>
<name>A0A401PMN1_SCYTO</name>
<evidence type="ECO:0000256" key="5">
    <source>
        <dbReference type="ARBA" id="ARBA00022723"/>
    </source>
</evidence>
<dbReference type="SUPFAM" id="SSF50494">
    <property type="entry name" value="Trypsin-like serine proteases"/>
    <property type="match status" value="1"/>
</dbReference>
<dbReference type="Pfam" id="PF00089">
    <property type="entry name" value="Trypsin"/>
    <property type="match status" value="1"/>
</dbReference>
<dbReference type="Gene3D" id="2.40.10.10">
    <property type="entry name" value="Trypsin-like serine proteases"/>
    <property type="match status" value="2"/>
</dbReference>
<evidence type="ECO:0000313" key="17">
    <source>
        <dbReference type="Proteomes" id="UP000288216"/>
    </source>
</evidence>
<evidence type="ECO:0000256" key="13">
    <source>
        <dbReference type="RuleBase" id="RU363034"/>
    </source>
</evidence>
<dbReference type="GO" id="GO:0046872">
    <property type="term" value="F:metal ion binding"/>
    <property type="evidence" value="ECO:0007669"/>
    <property type="project" value="UniProtKB-KW"/>
</dbReference>
<dbReference type="InterPro" id="IPR001254">
    <property type="entry name" value="Trypsin_dom"/>
</dbReference>
<dbReference type="GO" id="GO:0006508">
    <property type="term" value="P:proteolysis"/>
    <property type="evidence" value="ECO:0007669"/>
    <property type="project" value="UniProtKB-KW"/>
</dbReference>
<dbReference type="EC" id="3.4.21.36" evidence="12"/>
<dbReference type="OrthoDB" id="10061449at2759"/>
<comment type="caution">
    <text evidence="16">The sequence shown here is derived from an EMBL/GenBank/DDBJ whole genome shotgun (WGS) entry which is preliminary data.</text>
</comment>
<dbReference type="PANTHER" id="PTHR24257:SF0">
    <property type="entry name" value="CHYMOTRYPSIN-LIKE ELASTASE FAMILY MEMBER 1"/>
    <property type="match status" value="1"/>
</dbReference>
<keyword evidence="4 13" id="KW-0645">Protease</keyword>
<dbReference type="AlphaFoldDB" id="A0A401PMN1"/>
<reference evidence="16 17" key="1">
    <citation type="journal article" date="2018" name="Nat. Ecol. Evol.">
        <title>Shark genomes provide insights into elasmobranch evolution and the origin of vertebrates.</title>
        <authorList>
            <person name="Hara Y"/>
            <person name="Yamaguchi K"/>
            <person name="Onimaru K"/>
            <person name="Kadota M"/>
            <person name="Koyanagi M"/>
            <person name="Keeley SD"/>
            <person name="Tatsumi K"/>
            <person name="Tanaka K"/>
            <person name="Motone F"/>
            <person name="Kageyama Y"/>
            <person name="Nozu R"/>
            <person name="Adachi N"/>
            <person name="Nishimura O"/>
            <person name="Nakagawa R"/>
            <person name="Tanegashima C"/>
            <person name="Kiyatake I"/>
            <person name="Matsumoto R"/>
            <person name="Murakumo K"/>
            <person name="Nishida K"/>
            <person name="Terakita A"/>
            <person name="Kuratani S"/>
            <person name="Sato K"/>
            <person name="Hyodo S Kuraku.S."/>
        </authorList>
    </citation>
    <scope>NUCLEOTIDE SEQUENCE [LARGE SCALE GENOMIC DNA]</scope>
</reference>
<feature type="domain" description="Peptidase S1" evidence="15">
    <location>
        <begin position="22"/>
        <end position="258"/>
    </location>
</feature>
<dbReference type="PROSITE" id="PS50240">
    <property type="entry name" value="TRYPSIN_DOM"/>
    <property type="match status" value="1"/>
</dbReference>
<evidence type="ECO:0000256" key="12">
    <source>
        <dbReference type="ARBA" id="ARBA00039015"/>
    </source>
</evidence>
<comment type="subcellular location">
    <subcellularLocation>
        <location evidence="2">Secreted</location>
    </subcellularLocation>
</comment>
<evidence type="ECO:0000256" key="1">
    <source>
        <dbReference type="ARBA" id="ARBA00001913"/>
    </source>
</evidence>
<proteinExistence type="predicted"/>
<dbReference type="InterPro" id="IPR033116">
    <property type="entry name" value="TRYPSIN_SER"/>
</dbReference>
<feature type="chain" id="PRO_5019101843" description="pancreatic elastase" evidence="14">
    <location>
        <begin position="17"/>
        <end position="260"/>
    </location>
</feature>
<dbReference type="GO" id="GO:0005615">
    <property type="term" value="C:extracellular space"/>
    <property type="evidence" value="ECO:0007669"/>
    <property type="project" value="TreeGrafter"/>
</dbReference>
<feature type="signal peptide" evidence="14">
    <location>
        <begin position="1"/>
        <end position="16"/>
    </location>
</feature>
<keyword evidence="9" id="KW-0106">Calcium</keyword>
<comment type="catalytic activity">
    <reaction evidence="11">
        <text>Hydrolysis of proteins, including elastin. Preferential cleavage: Ala-|-Xaa.</text>
        <dbReference type="EC" id="3.4.21.36"/>
    </reaction>
</comment>
<keyword evidence="6 14" id="KW-0732">Signal</keyword>
<organism evidence="16 17">
    <name type="scientific">Scyliorhinus torazame</name>
    <name type="common">Cloudy catshark</name>
    <name type="synonym">Catulus torazame</name>
    <dbReference type="NCBI Taxonomy" id="75743"/>
    <lineage>
        <taxon>Eukaryota</taxon>
        <taxon>Metazoa</taxon>
        <taxon>Chordata</taxon>
        <taxon>Craniata</taxon>
        <taxon>Vertebrata</taxon>
        <taxon>Chondrichthyes</taxon>
        <taxon>Elasmobranchii</taxon>
        <taxon>Galeomorphii</taxon>
        <taxon>Galeoidea</taxon>
        <taxon>Carcharhiniformes</taxon>
        <taxon>Scyliorhinidae</taxon>
        <taxon>Scyliorhinus</taxon>
    </lineage>
</organism>
<keyword evidence="3" id="KW-0964">Secreted</keyword>
<dbReference type="InterPro" id="IPR043504">
    <property type="entry name" value="Peptidase_S1_PA_chymotrypsin"/>
</dbReference>
<evidence type="ECO:0000256" key="7">
    <source>
        <dbReference type="ARBA" id="ARBA00022801"/>
    </source>
</evidence>
<dbReference type="FunFam" id="2.40.10.10:FF:000120">
    <property type="entry name" value="Putative serine protease"/>
    <property type="match status" value="1"/>
</dbReference>
<dbReference type="PRINTS" id="PR00722">
    <property type="entry name" value="CHYMOTRYPSIN"/>
</dbReference>
<evidence type="ECO:0000313" key="16">
    <source>
        <dbReference type="EMBL" id="GCB74414.1"/>
    </source>
</evidence>
<dbReference type="InterPro" id="IPR001314">
    <property type="entry name" value="Peptidase_S1A"/>
</dbReference>
<dbReference type="PROSITE" id="PS00134">
    <property type="entry name" value="TRYPSIN_HIS"/>
    <property type="match status" value="1"/>
</dbReference>
<dbReference type="STRING" id="75743.A0A401PMN1"/>
<sequence length="260" mass="28290">MLTLVILGSLALLGQCFESPRIIGGAESQPNAWPWQVSLQGLSGNWYHTCGGTLVHPRWVMTAGHCVDRPGTIYRVALGDHNIYATEGPEQYILVDKVVLNKQWSGDLSVGHDIAMVRLAEAAVLNDKVQLGLLPPKGEVLPNDYLCVATGWGYTFNGGQVSPVLQQTPIRTVDYKTCSRPDLWGYYVTDIMVCAGGDGFVSGCQGDSGGPLNCEQGGKFYVHGVTSFIYAGGCRFYMKPTVWTRVSAEIDWINQVITKG</sequence>